<sequence length="172" mass="19236">MPVITRHIGQISLLGEKTAGRDTRQDETASPYFGLRRPKGMHWRYQTLPSMRRTTSSSGAVQDLHRCQQDGNRHPGPGGRESGPAKRHSRLPNVGAVTLEFRPGDALAVGIYESKDVWLARWYALYVVDISHGLRVFDRDNVRKVESGDGIGKMARGEYSAANYAYVLPQTR</sequence>
<feature type="region of interest" description="Disordered" evidence="1">
    <location>
        <begin position="15"/>
        <end position="34"/>
    </location>
</feature>
<accession>A0A9P3C6M1</accession>
<keyword evidence="3" id="KW-1185">Reference proteome</keyword>
<dbReference type="EMBL" id="BOPL01000013">
    <property type="protein sequence ID" value="GIK07158.1"/>
    <property type="molecule type" value="Genomic_DNA"/>
</dbReference>
<gene>
    <name evidence="2" type="ORF">Aspvir_002813</name>
</gene>
<protein>
    <submittedName>
        <fullName evidence="2">Uncharacterized protein</fullName>
    </submittedName>
</protein>
<dbReference type="AlphaFoldDB" id="A0A9P3C6M1"/>
<proteinExistence type="predicted"/>
<evidence type="ECO:0000313" key="3">
    <source>
        <dbReference type="Proteomes" id="UP000710440"/>
    </source>
</evidence>
<feature type="compositionally biased region" description="Basic and acidic residues" evidence="1">
    <location>
        <begin position="18"/>
        <end position="27"/>
    </location>
</feature>
<dbReference type="RefSeq" id="XP_043130344.1">
    <property type="nucleotide sequence ID" value="XM_043274409.1"/>
</dbReference>
<feature type="region of interest" description="Disordered" evidence="1">
    <location>
        <begin position="67"/>
        <end position="89"/>
    </location>
</feature>
<dbReference type="GeneID" id="66930795"/>
<evidence type="ECO:0000256" key="1">
    <source>
        <dbReference type="SAM" id="MobiDB-lite"/>
    </source>
</evidence>
<evidence type="ECO:0000313" key="2">
    <source>
        <dbReference type="EMBL" id="GIK07158.1"/>
    </source>
</evidence>
<name>A0A9P3C6M1_ASPVI</name>
<reference evidence="2 3" key="1">
    <citation type="submission" date="2021-02" db="EMBL/GenBank/DDBJ databases">
        <title>Pan-genome distribution and transcriptional activeness of fungal secondary metabolism genes in Aspergillus section Fumigati.</title>
        <authorList>
            <person name="Takahashi H."/>
            <person name="Umemura M."/>
            <person name="Ninomiya A."/>
            <person name="Kusuya Y."/>
            <person name="Urayama S."/>
            <person name="Shimizu M."/>
            <person name="Watanabe A."/>
            <person name="Kamei K."/>
            <person name="Yaguchi T."/>
            <person name="Hagiwara D."/>
        </authorList>
    </citation>
    <scope>NUCLEOTIDE SEQUENCE [LARGE SCALE GENOMIC DNA]</scope>
    <source>
        <strain evidence="2 3">IFM 47045</strain>
    </source>
</reference>
<dbReference type="Proteomes" id="UP000710440">
    <property type="component" value="Unassembled WGS sequence"/>
</dbReference>
<comment type="caution">
    <text evidence="2">The sequence shown here is derived from an EMBL/GenBank/DDBJ whole genome shotgun (WGS) entry which is preliminary data.</text>
</comment>
<organism evidence="2 3">
    <name type="scientific">Aspergillus viridinutans</name>
    <dbReference type="NCBI Taxonomy" id="75553"/>
    <lineage>
        <taxon>Eukaryota</taxon>
        <taxon>Fungi</taxon>
        <taxon>Dikarya</taxon>
        <taxon>Ascomycota</taxon>
        <taxon>Pezizomycotina</taxon>
        <taxon>Eurotiomycetes</taxon>
        <taxon>Eurotiomycetidae</taxon>
        <taxon>Eurotiales</taxon>
        <taxon>Aspergillaceae</taxon>
        <taxon>Aspergillus</taxon>
        <taxon>Aspergillus subgen. Fumigati</taxon>
    </lineage>
</organism>